<accession>A0A6G0ZHD7</accession>
<proteinExistence type="predicted"/>
<evidence type="ECO:0000313" key="2">
    <source>
        <dbReference type="EMBL" id="KAF0770555.1"/>
    </source>
</evidence>
<evidence type="ECO:0000259" key="1">
    <source>
        <dbReference type="PROSITE" id="PS50878"/>
    </source>
</evidence>
<dbReference type="PROSITE" id="PS50878">
    <property type="entry name" value="RT_POL"/>
    <property type="match status" value="1"/>
</dbReference>
<dbReference type="Proteomes" id="UP000478052">
    <property type="component" value="Unassembled WGS sequence"/>
</dbReference>
<feature type="domain" description="Reverse transcriptase" evidence="1">
    <location>
        <begin position="1"/>
        <end position="64"/>
    </location>
</feature>
<gene>
    <name evidence="2" type="ORF">FWK35_00015961</name>
</gene>
<dbReference type="OrthoDB" id="6626077at2759"/>
<sequence length="64" mass="7271">VPRGGILFPVLYNIYYSDKPTSPNTLVIDYADDKAIISINHDPVIASCHLQNYLSFMEDCMYTN</sequence>
<reference evidence="2 3" key="1">
    <citation type="submission" date="2019-08" db="EMBL/GenBank/DDBJ databases">
        <title>Whole genome of Aphis craccivora.</title>
        <authorList>
            <person name="Voronova N.V."/>
            <person name="Shulinski R.S."/>
            <person name="Bandarenka Y.V."/>
            <person name="Zhorov D.G."/>
            <person name="Warner D."/>
        </authorList>
    </citation>
    <scope>NUCLEOTIDE SEQUENCE [LARGE SCALE GENOMIC DNA]</scope>
    <source>
        <strain evidence="2">180601</strain>
        <tissue evidence="2">Whole Body</tissue>
    </source>
</reference>
<name>A0A6G0ZHD7_APHCR</name>
<dbReference type="InterPro" id="IPR000477">
    <property type="entry name" value="RT_dom"/>
</dbReference>
<dbReference type="EMBL" id="VUJU01000417">
    <property type="protein sequence ID" value="KAF0770555.1"/>
    <property type="molecule type" value="Genomic_DNA"/>
</dbReference>
<protein>
    <recommendedName>
        <fullName evidence="1">Reverse transcriptase domain-containing protein</fullName>
    </recommendedName>
</protein>
<evidence type="ECO:0000313" key="3">
    <source>
        <dbReference type="Proteomes" id="UP000478052"/>
    </source>
</evidence>
<organism evidence="2 3">
    <name type="scientific">Aphis craccivora</name>
    <name type="common">Cowpea aphid</name>
    <dbReference type="NCBI Taxonomy" id="307492"/>
    <lineage>
        <taxon>Eukaryota</taxon>
        <taxon>Metazoa</taxon>
        <taxon>Ecdysozoa</taxon>
        <taxon>Arthropoda</taxon>
        <taxon>Hexapoda</taxon>
        <taxon>Insecta</taxon>
        <taxon>Pterygota</taxon>
        <taxon>Neoptera</taxon>
        <taxon>Paraneoptera</taxon>
        <taxon>Hemiptera</taxon>
        <taxon>Sternorrhyncha</taxon>
        <taxon>Aphidomorpha</taxon>
        <taxon>Aphidoidea</taxon>
        <taxon>Aphididae</taxon>
        <taxon>Aphidini</taxon>
        <taxon>Aphis</taxon>
        <taxon>Aphis</taxon>
    </lineage>
</organism>
<keyword evidence="3" id="KW-1185">Reference proteome</keyword>
<feature type="non-terminal residue" evidence="2">
    <location>
        <position position="1"/>
    </location>
</feature>
<comment type="caution">
    <text evidence="2">The sequence shown here is derived from an EMBL/GenBank/DDBJ whole genome shotgun (WGS) entry which is preliminary data.</text>
</comment>
<dbReference type="AlphaFoldDB" id="A0A6G0ZHD7"/>